<dbReference type="GO" id="GO:0046872">
    <property type="term" value="F:metal ion binding"/>
    <property type="evidence" value="ECO:0007669"/>
    <property type="project" value="UniProtKB-KW"/>
</dbReference>
<keyword evidence="3 6" id="KW-0813">Transport</keyword>
<dbReference type="GO" id="GO:0030001">
    <property type="term" value="P:metal ion transport"/>
    <property type="evidence" value="ECO:0007669"/>
    <property type="project" value="InterPro"/>
</dbReference>
<evidence type="ECO:0000256" key="1">
    <source>
        <dbReference type="ARBA" id="ARBA00004196"/>
    </source>
</evidence>
<dbReference type="InterPro" id="IPR050492">
    <property type="entry name" value="Bact_metal-bind_prot9"/>
</dbReference>
<dbReference type="Gene3D" id="3.40.50.1980">
    <property type="entry name" value="Nitrogenase molybdenum iron protein domain"/>
    <property type="match status" value="2"/>
</dbReference>
<evidence type="ECO:0000256" key="4">
    <source>
        <dbReference type="ARBA" id="ARBA00022723"/>
    </source>
</evidence>
<comment type="subcellular location">
    <subcellularLocation>
        <location evidence="1">Cell envelope</location>
    </subcellularLocation>
</comment>
<dbReference type="PRINTS" id="PR00690">
    <property type="entry name" value="ADHESNFAMILY"/>
</dbReference>
<evidence type="ECO:0000256" key="2">
    <source>
        <dbReference type="ARBA" id="ARBA00011028"/>
    </source>
</evidence>
<evidence type="ECO:0000256" key="3">
    <source>
        <dbReference type="ARBA" id="ARBA00022448"/>
    </source>
</evidence>
<dbReference type="InterPro" id="IPR006127">
    <property type="entry name" value="ZnuA-like"/>
</dbReference>
<keyword evidence="5 7" id="KW-0732">Signal</keyword>
<dbReference type="PRINTS" id="PR00691">
    <property type="entry name" value="ADHESINB"/>
</dbReference>
<accession>A0A927EC98</accession>
<protein>
    <submittedName>
        <fullName evidence="8">Metal ABC transporter substrate-binding protein</fullName>
    </submittedName>
</protein>
<dbReference type="EMBL" id="JACXWY010000005">
    <property type="protein sequence ID" value="MBD3846079.1"/>
    <property type="molecule type" value="Genomic_DNA"/>
</dbReference>
<dbReference type="InterPro" id="IPR006128">
    <property type="entry name" value="Lipoprotein_PsaA-like"/>
</dbReference>
<dbReference type="PANTHER" id="PTHR42953">
    <property type="entry name" value="HIGH-AFFINITY ZINC UPTAKE SYSTEM PROTEIN ZNUA-RELATED"/>
    <property type="match status" value="1"/>
</dbReference>
<dbReference type="AlphaFoldDB" id="A0A927EC98"/>
<sequence length="312" mass="32770">MPNRRSLVAYLVAGLSLAALPTAAFAQQKLPVVASFSVLADFVKQVGGERVSVTSLVGPNGDAHVYSPTPADAKAMAAAKLVVINGLHLEGWLPRLIKSSGTKATVVTATKGIKPIEAAEEEHDAKGGHGHDHGHDDPHAWQDIANARIYVADIRDALGAADPAGKAVYDANATAYLAKLDVVEGEVKAAVARIPADRRKAITTHDAFGYFVKAYGIEFIAPQGVSTESEASAKDVARIIRQIKAQKVPAVFLENVTNPRLIEQIARESGARIGGTLYSDALSDASGPAGTYIDMMKHNISEIEKALAAGPA</sequence>
<dbReference type="Proteomes" id="UP000619295">
    <property type="component" value="Unassembled WGS sequence"/>
</dbReference>
<evidence type="ECO:0000313" key="8">
    <source>
        <dbReference type="EMBL" id="MBD3846079.1"/>
    </source>
</evidence>
<dbReference type="PANTHER" id="PTHR42953:SF1">
    <property type="entry name" value="METAL-BINDING PROTEIN HI_0362-RELATED"/>
    <property type="match status" value="1"/>
</dbReference>
<feature type="chain" id="PRO_5037318972" evidence="7">
    <location>
        <begin position="27"/>
        <end position="312"/>
    </location>
</feature>
<name>A0A927EC98_9HYPH</name>
<comment type="caution">
    <text evidence="8">The sequence shown here is derived from an EMBL/GenBank/DDBJ whole genome shotgun (WGS) entry which is preliminary data.</text>
</comment>
<evidence type="ECO:0000313" key="9">
    <source>
        <dbReference type="Proteomes" id="UP000619295"/>
    </source>
</evidence>
<dbReference type="CDD" id="cd01137">
    <property type="entry name" value="PsaA"/>
    <property type="match status" value="1"/>
</dbReference>
<organism evidence="8 9">
    <name type="scientific">Bosea spartocytisi</name>
    <dbReference type="NCBI Taxonomy" id="2773451"/>
    <lineage>
        <taxon>Bacteria</taxon>
        <taxon>Pseudomonadati</taxon>
        <taxon>Pseudomonadota</taxon>
        <taxon>Alphaproteobacteria</taxon>
        <taxon>Hyphomicrobiales</taxon>
        <taxon>Boseaceae</taxon>
        <taxon>Bosea</taxon>
    </lineage>
</organism>
<evidence type="ECO:0000256" key="7">
    <source>
        <dbReference type="SAM" id="SignalP"/>
    </source>
</evidence>
<evidence type="ECO:0000256" key="5">
    <source>
        <dbReference type="ARBA" id="ARBA00022729"/>
    </source>
</evidence>
<dbReference type="GO" id="GO:0030313">
    <property type="term" value="C:cell envelope"/>
    <property type="evidence" value="ECO:0007669"/>
    <property type="project" value="UniProtKB-SubCell"/>
</dbReference>
<keyword evidence="4" id="KW-0479">Metal-binding</keyword>
<dbReference type="InterPro" id="IPR006129">
    <property type="entry name" value="AdhesinB"/>
</dbReference>
<dbReference type="RefSeq" id="WP_191124119.1">
    <property type="nucleotide sequence ID" value="NZ_JACXWY010000005.1"/>
</dbReference>
<dbReference type="GO" id="GO:0007155">
    <property type="term" value="P:cell adhesion"/>
    <property type="evidence" value="ECO:0007669"/>
    <property type="project" value="InterPro"/>
</dbReference>
<dbReference type="SUPFAM" id="SSF53807">
    <property type="entry name" value="Helical backbone' metal receptor"/>
    <property type="match status" value="1"/>
</dbReference>
<feature type="signal peptide" evidence="7">
    <location>
        <begin position="1"/>
        <end position="26"/>
    </location>
</feature>
<proteinExistence type="inferred from homology"/>
<keyword evidence="9" id="KW-1185">Reference proteome</keyword>
<gene>
    <name evidence="8" type="ORF">IED13_10255</name>
</gene>
<reference evidence="8" key="1">
    <citation type="submission" date="2020-09" db="EMBL/GenBank/DDBJ databases">
        <title>Bosea spartocytisi sp. nov. a root nodule endophyte of Spartocytisus supranubius in the high mountain ecosystem fo the Teide National Park (Canary Islands, Spain).</title>
        <authorList>
            <person name="Pulido-Suarez L."/>
            <person name="Peix A."/>
            <person name="Igual J.M."/>
            <person name="Socas-Perez N."/>
            <person name="Velazquez E."/>
            <person name="Flores-Felix J.D."/>
            <person name="Leon-Barrios M."/>
        </authorList>
    </citation>
    <scope>NUCLEOTIDE SEQUENCE</scope>
    <source>
        <strain evidence="8">SSUT16</strain>
    </source>
</reference>
<evidence type="ECO:0000256" key="6">
    <source>
        <dbReference type="RuleBase" id="RU003512"/>
    </source>
</evidence>
<dbReference type="Pfam" id="PF01297">
    <property type="entry name" value="ZnuA"/>
    <property type="match status" value="1"/>
</dbReference>
<comment type="similarity">
    <text evidence="2 6">Belongs to the bacterial solute-binding protein 9 family.</text>
</comment>